<protein>
    <submittedName>
        <fullName evidence="2">IS1634 family transposase</fullName>
    </submittedName>
</protein>
<dbReference type="NCBIfam" id="NF033559">
    <property type="entry name" value="transpos_IS1634"/>
    <property type="match status" value="1"/>
</dbReference>
<dbReference type="Pfam" id="PF01609">
    <property type="entry name" value="DDE_Tnp_1"/>
    <property type="match status" value="1"/>
</dbReference>
<organism evidence="2 3">
    <name type="scientific">Candidatus Roizmanbacteria bacterium CG22_combo_CG10-13_8_21_14_all_38_20</name>
    <dbReference type="NCBI Taxonomy" id="1974862"/>
    <lineage>
        <taxon>Bacteria</taxon>
        <taxon>Candidatus Roizmaniibacteriota</taxon>
    </lineage>
</organism>
<dbReference type="AlphaFoldDB" id="A0A2H0BW44"/>
<evidence type="ECO:0000313" key="2">
    <source>
        <dbReference type="EMBL" id="PIP61851.1"/>
    </source>
</evidence>
<dbReference type="GO" id="GO:0006313">
    <property type="term" value="P:DNA transposition"/>
    <property type="evidence" value="ECO:0007669"/>
    <property type="project" value="InterPro"/>
</dbReference>
<name>A0A2H0BW44_9BACT</name>
<gene>
    <name evidence="2" type="ORF">COW99_01335</name>
</gene>
<dbReference type="SUPFAM" id="SSF53098">
    <property type="entry name" value="Ribonuclease H-like"/>
    <property type="match status" value="1"/>
</dbReference>
<dbReference type="InterPro" id="IPR012337">
    <property type="entry name" value="RNaseH-like_sf"/>
</dbReference>
<reference evidence="2 3" key="1">
    <citation type="submission" date="2017-09" db="EMBL/GenBank/DDBJ databases">
        <title>Depth-based differentiation of microbial function through sediment-hosted aquifers and enrichment of novel symbionts in the deep terrestrial subsurface.</title>
        <authorList>
            <person name="Probst A.J."/>
            <person name="Ladd B."/>
            <person name="Jarett J.K."/>
            <person name="Geller-Mcgrath D.E."/>
            <person name="Sieber C.M."/>
            <person name="Emerson J.B."/>
            <person name="Anantharaman K."/>
            <person name="Thomas B.C."/>
            <person name="Malmstrom R."/>
            <person name="Stieglmeier M."/>
            <person name="Klingl A."/>
            <person name="Woyke T."/>
            <person name="Ryan C.M."/>
            <person name="Banfield J.F."/>
        </authorList>
    </citation>
    <scope>NUCLEOTIDE SEQUENCE [LARGE SCALE GENOMIC DNA]</scope>
    <source>
        <strain evidence="2">CG22_combo_CG10-13_8_21_14_all_38_20</strain>
    </source>
</reference>
<sequence length="483" mass="55425">MSVAFIRKVKTKSGATAVQIAHKSGGYLSKLEHLGSAHNPKELETLISLAKERLRGDQIFLFPHQENKLQIKLRRSSSDFLFQILNRQYQQLGFSQLNDSVFANLCIARIAEPTSKLDSLRVLSDLGINGLSKDKLYRCLRKVIKKDYRKIISQLCFDHVDSQNLNLVLYDVTTLYFEVQKEDTYRRSGLSKERRLEPQIVIGLLVDRSGFPLGIHSFEGNTAETKTIIPVLEEFQKKHHLENVTVVADTAMLSRTNLEALVDNDYHFVVGSRLAKIPYDIAQFQKQKSLVDNQIIDTKKDDYRIIYQYREKRARLDIKNIDTQIAKAKRMVDGVSPLKRNRFVSFESTKKFLNQKLIDKAYILAGIKGYVTNLNLPPQEIINVYHQLFEVEASFRMAKSDLKARPIFLHKRDAIEAHLTIIFTSLAISRRIKKLTGVSIKRIVNLLRPIRSGTIIINGTEYQAEPEIPKDIHNLLQKLESGH</sequence>
<dbReference type="GO" id="GO:0003677">
    <property type="term" value="F:DNA binding"/>
    <property type="evidence" value="ECO:0007669"/>
    <property type="project" value="InterPro"/>
</dbReference>
<proteinExistence type="predicted"/>
<dbReference type="EMBL" id="PCTA01000010">
    <property type="protein sequence ID" value="PIP61851.1"/>
    <property type="molecule type" value="Genomic_DNA"/>
</dbReference>
<evidence type="ECO:0000313" key="3">
    <source>
        <dbReference type="Proteomes" id="UP000231246"/>
    </source>
</evidence>
<comment type="caution">
    <text evidence="2">The sequence shown here is derived from an EMBL/GenBank/DDBJ whole genome shotgun (WGS) entry which is preliminary data.</text>
</comment>
<dbReference type="Proteomes" id="UP000231246">
    <property type="component" value="Unassembled WGS sequence"/>
</dbReference>
<accession>A0A2H0BW44</accession>
<dbReference type="InterPro" id="IPR047654">
    <property type="entry name" value="IS1634_transpos"/>
</dbReference>
<evidence type="ECO:0000259" key="1">
    <source>
        <dbReference type="Pfam" id="PF01609"/>
    </source>
</evidence>
<dbReference type="GO" id="GO:0004803">
    <property type="term" value="F:transposase activity"/>
    <property type="evidence" value="ECO:0007669"/>
    <property type="project" value="InterPro"/>
</dbReference>
<dbReference type="InterPro" id="IPR002559">
    <property type="entry name" value="Transposase_11"/>
</dbReference>
<feature type="domain" description="Transposase IS4-like" evidence="1">
    <location>
        <begin position="169"/>
        <end position="426"/>
    </location>
</feature>